<dbReference type="PANTHER" id="PTHR11552">
    <property type="entry name" value="GLUCOSE-METHANOL-CHOLINE GMC OXIDOREDUCTASE"/>
    <property type="match status" value="1"/>
</dbReference>
<feature type="binding site" evidence="5">
    <location>
        <position position="221"/>
    </location>
    <ligand>
        <name>FAD</name>
        <dbReference type="ChEBI" id="CHEBI:57692"/>
    </ligand>
</feature>
<evidence type="ECO:0000256" key="3">
    <source>
        <dbReference type="ARBA" id="ARBA00022630"/>
    </source>
</evidence>
<comment type="caution">
    <text evidence="9">The sequence shown here is derived from an EMBL/GenBank/DDBJ whole genome shotgun (WGS) entry which is preliminary data.</text>
</comment>
<feature type="binding site" evidence="5">
    <location>
        <position position="85"/>
    </location>
    <ligand>
        <name>FAD</name>
        <dbReference type="ChEBI" id="CHEBI:57692"/>
    </ligand>
</feature>
<feature type="region of interest" description="Disordered" evidence="6">
    <location>
        <begin position="185"/>
        <end position="207"/>
    </location>
</feature>
<evidence type="ECO:0000256" key="2">
    <source>
        <dbReference type="ARBA" id="ARBA00010790"/>
    </source>
</evidence>
<dbReference type="GO" id="GO:0050660">
    <property type="term" value="F:flavin adenine dinucleotide binding"/>
    <property type="evidence" value="ECO:0007669"/>
    <property type="project" value="InterPro"/>
</dbReference>
<dbReference type="InterPro" id="IPR000172">
    <property type="entry name" value="GMC_OxRdtase_N"/>
</dbReference>
<dbReference type="Proteomes" id="UP000636661">
    <property type="component" value="Unassembled WGS sequence"/>
</dbReference>
<dbReference type="Gene3D" id="3.30.560.10">
    <property type="entry name" value="Glucose Oxidase, domain 3"/>
    <property type="match status" value="1"/>
</dbReference>
<feature type="domain" description="Glucose-methanol-choline oxidoreductase N-terminal" evidence="7">
    <location>
        <begin position="7"/>
        <end position="297"/>
    </location>
</feature>
<feature type="compositionally biased region" description="Low complexity" evidence="6">
    <location>
        <begin position="185"/>
        <end position="202"/>
    </location>
</feature>
<comment type="similarity">
    <text evidence="2">Belongs to the GMC oxidoreductase family.</text>
</comment>
<evidence type="ECO:0000259" key="8">
    <source>
        <dbReference type="Pfam" id="PF05199"/>
    </source>
</evidence>
<keyword evidence="4 5" id="KW-0274">FAD</keyword>
<dbReference type="Pfam" id="PF00732">
    <property type="entry name" value="GMC_oxred_N"/>
    <property type="match status" value="1"/>
</dbReference>
<dbReference type="InterPro" id="IPR007867">
    <property type="entry name" value="GMC_OxRtase_C"/>
</dbReference>
<dbReference type="SUPFAM" id="SSF51905">
    <property type="entry name" value="FAD/NAD(P)-binding domain"/>
    <property type="match status" value="1"/>
</dbReference>
<evidence type="ECO:0000313" key="9">
    <source>
        <dbReference type="EMBL" id="GGU49734.1"/>
    </source>
</evidence>
<protein>
    <submittedName>
        <fullName evidence="9">Dehydrogenase</fullName>
    </submittedName>
</protein>
<gene>
    <name evidence="9" type="ORF">GCM10010274_42920</name>
</gene>
<dbReference type="InterPro" id="IPR012132">
    <property type="entry name" value="GMC_OxRdtase"/>
</dbReference>
<dbReference type="PIRSF" id="PIRSF000137">
    <property type="entry name" value="Alcohol_oxidase"/>
    <property type="match status" value="1"/>
</dbReference>
<keyword evidence="10" id="KW-1185">Reference proteome</keyword>
<organism evidence="9 10">
    <name type="scientific">Streptomyces lavendofoliae</name>
    <dbReference type="NCBI Taxonomy" id="67314"/>
    <lineage>
        <taxon>Bacteria</taxon>
        <taxon>Bacillati</taxon>
        <taxon>Actinomycetota</taxon>
        <taxon>Actinomycetes</taxon>
        <taxon>Kitasatosporales</taxon>
        <taxon>Streptomycetaceae</taxon>
        <taxon>Streptomyces</taxon>
    </lineage>
</organism>
<evidence type="ECO:0000259" key="7">
    <source>
        <dbReference type="Pfam" id="PF00732"/>
    </source>
</evidence>
<evidence type="ECO:0000256" key="5">
    <source>
        <dbReference type="PIRSR" id="PIRSR000137-2"/>
    </source>
</evidence>
<dbReference type="InterPro" id="IPR036188">
    <property type="entry name" value="FAD/NAD-bd_sf"/>
</dbReference>
<evidence type="ECO:0000256" key="1">
    <source>
        <dbReference type="ARBA" id="ARBA00001974"/>
    </source>
</evidence>
<keyword evidence="3" id="KW-0285">Flavoprotein</keyword>
<dbReference type="RefSeq" id="WP_189552531.1">
    <property type="nucleotide sequence ID" value="NZ_BMTP01000011.1"/>
</dbReference>
<evidence type="ECO:0000313" key="10">
    <source>
        <dbReference type="Proteomes" id="UP000636661"/>
    </source>
</evidence>
<accession>A0A918I039</accession>
<dbReference type="EMBL" id="BMTP01000011">
    <property type="protein sequence ID" value="GGU49734.1"/>
    <property type="molecule type" value="Genomic_DNA"/>
</dbReference>
<dbReference type="PANTHER" id="PTHR11552:SF147">
    <property type="entry name" value="CHOLINE DEHYDROGENASE, MITOCHONDRIAL"/>
    <property type="match status" value="1"/>
</dbReference>
<comment type="cofactor">
    <cofactor evidence="1 5">
        <name>FAD</name>
        <dbReference type="ChEBI" id="CHEBI:57692"/>
    </cofactor>
</comment>
<evidence type="ECO:0000256" key="4">
    <source>
        <dbReference type="ARBA" id="ARBA00022827"/>
    </source>
</evidence>
<reference evidence="9" key="1">
    <citation type="journal article" date="2014" name="Int. J. Syst. Evol. Microbiol.">
        <title>Complete genome sequence of Corynebacterium casei LMG S-19264T (=DSM 44701T), isolated from a smear-ripened cheese.</title>
        <authorList>
            <consortium name="US DOE Joint Genome Institute (JGI-PGF)"/>
            <person name="Walter F."/>
            <person name="Albersmeier A."/>
            <person name="Kalinowski J."/>
            <person name="Ruckert C."/>
        </authorList>
    </citation>
    <scope>NUCLEOTIDE SEQUENCE</scope>
    <source>
        <strain evidence="9">JCM 4391</strain>
    </source>
</reference>
<feature type="binding site" evidence="5">
    <location>
        <begin position="93"/>
        <end position="96"/>
    </location>
    <ligand>
        <name>FAD</name>
        <dbReference type="ChEBI" id="CHEBI:57692"/>
    </ligand>
</feature>
<sequence length="510" mass="52963">MERFSTYDYIVVGAGAAGSVVAARLSEDPDRGVLVLEAGPADTDPRIARPASWPSLLGGELDWGYRTVPQPALGGRRLAWPRGRVVGGSGAINAMVHIRGAASDFDAWQRWGGETWNARHFLPYLEALEGPARETPYGTLPVAENTEPHPFAAAFVEAARKYGLPHNADFNAGRQEGVGLYRTTRTAGAPGAPARRGNTARTHLGPALERPNLTLATDATVHGLLLEGDRVTGVRVRHGGTVTSVRCASEVVVCAGAVAAPQLLLLSGIGPAGDLAALDIGVAVDLPGVGAGLHDHVQVSLAYDTTEGHPVAAFSNLGEAGGFVRLGAASEEPEVQLSFAPMKNLNNAARLGHGFTIGPGVTRPLSRGRLTLASADPDAHPLIDPAYLTHPADVDVLVEGVRIALDIAATDPLAGLTTGRAPLGATASRGELEGFVRAHAQTQFHPVGTCRMGVDGDGGAVVDPRLRVRGVDGLRVADASVVPNMITGNIHAAVAAVAERAARFIREDNA</sequence>
<evidence type="ECO:0000256" key="6">
    <source>
        <dbReference type="SAM" id="MobiDB-lite"/>
    </source>
</evidence>
<name>A0A918I039_9ACTN</name>
<feature type="domain" description="Glucose-methanol-choline oxidoreductase C-terminal" evidence="8">
    <location>
        <begin position="364"/>
        <end position="498"/>
    </location>
</feature>
<reference evidence="9" key="2">
    <citation type="submission" date="2020-09" db="EMBL/GenBank/DDBJ databases">
        <authorList>
            <person name="Sun Q."/>
            <person name="Ohkuma M."/>
        </authorList>
    </citation>
    <scope>NUCLEOTIDE SEQUENCE</scope>
    <source>
        <strain evidence="9">JCM 4391</strain>
    </source>
</reference>
<dbReference type="GO" id="GO:0016614">
    <property type="term" value="F:oxidoreductase activity, acting on CH-OH group of donors"/>
    <property type="evidence" value="ECO:0007669"/>
    <property type="project" value="InterPro"/>
</dbReference>
<dbReference type="SUPFAM" id="SSF54373">
    <property type="entry name" value="FAD-linked reductases, C-terminal domain"/>
    <property type="match status" value="1"/>
</dbReference>
<dbReference type="Pfam" id="PF05199">
    <property type="entry name" value="GMC_oxred_C"/>
    <property type="match status" value="1"/>
</dbReference>
<dbReference type="AlphaFoldDB" id="A0A918I039"/>
<proteinExistence type="inferred from homology"/>
<dbReference type="Gene3D" id="3.50.50.60">
    <property type="entry name" value="FAD/NAD(P)-binding domain"/>
    <property type="match status" value="1"/>
</dbReference>